<sequence>MKQYLRGLIRRKDLLIYLVISGLKAQHRNSFLGYFWWLLDPLLGVLVYYFLVVIVLGRGGENYGAFLVIGMVAWRWLSSTVNSSSKSITNQSGIITQVYLPKIIFPLCSSMTQLINFSFGLVVVAIFLLFFKIVPGAEILWLPFVMLIQQLFLLAISLVLGYVSVFIRDIENVLGHFIRVWFYSSPVIWEAGRLPEEYSWILSINPVTAFLSSYRNIFMYNSNPEFLHLFIIGLVSLISIVFMLYFYSRNEHKIIKVL</sequence>
<reference evidence="11 12" key="1">
    <citation type="submission" date="2019-07" db="EMBL/GenBank/DDBJ databases">
        <title>Genomic Encyclopedia of Type Strains, Phase I: the one thousand microbial genomes (KMG-I) project.</title>
        <authorList>
            <person name="Kyrpides N."/>
        </authorList>
    </citation>
    <scope>NUCLEOTIDE SEQUENCE [LARGE SCALE GENOMIC DNA]</scope>
    <source>
        <strain evidence="11 12">DSM 6562</strain>
    </source>
</reference>
<keyword evidence="7 9" id="KW-1133">Transmembrane helix</keyword>
<dbReference type="RefSeq" id="WP_166510753.1">
    <property type="nucleotide sequence ID" value="NZ_VNHM01000003.1"/>
</dbReference>
<keyword evidence="6 9" id="KW-0812">Transmembrane</keyword>
<feature type="transmembrane region" description="Helical" evidence="9">
    <location>
        <begin position="140"/>
        <end position="167"/>
    </location>
</feature>
<keyword evidence="4 9" id="KW-1003">Cell membrane</keyword>
<dbReference type="PANTHER" id="PTHR30413">
    <property type="entry name" value="INNER MEMBRANE TRANSPORT PERMEASE"/>
    <property type="match status" value="1"/>
</dbReference>
<evidence type="ECO:0000256" key="6">
    <source>
        <dbReference type="ARBA" id="ARBA00022692"/>
    </source>
</evidence>
<evidence type="ECO:0000256" key="4">
    <source>
        <dbReference type="ARBA" id="ARBA00022475"/>
    </source>
</evidence>
<keyword evidence="3 9" id="KW-0813">Transport</keyword>
<dbReference type="GO" id="GO:0015920">
    <property type="term" value="P:lipopolysaccharide transport"/>
    <property type="evidence" value="ECO:0007669"/>
    <property type="project" value="TreeGrafter"/>
</dbReference>
<dbReference type="GO" id="GO:0005886">
    <property type="term" value="C:plasma membrane"/>
    <property type="evidence" value="ECO:0007669"/>
    <property type="project" value="UniProtKB-SubCell"/>
</dbReference>
<gene>
    <name evidence="11" type="ORF">LX24_00695</name>
</gene>
<feature type="transmembrane region" description="Helical" evidence="9">
    <location>
        <begin position="114"/>
        <end position="134"/>
    </location>
</feature>
<accession>A0A5S4ZVT1</accession>
<dbReference type="GO" id="GO:0140359">
    <property type="term" value="F:ABC-type transporter activity"/>
    <property type="evidence" value="ECO:0007669"/>
    <property type="project" value="InterPro"/>
</dbReference>
<proteinExistence type="inferred from homology"/>
<name>A0A5S4ZVT1_9FIRM</name>
<dbReference type="Pfam" id="PF01061">
    <property type="entry name" value="ABC2_membrane"/>
    <property type="match status" value="1"/>
</dbReference>
<feature type="domain" description="ABC transmembrane type-2" evidence="10">
    <location>
        <begin position="32"/>
        <end position="250"/>
    </location>
</feature>
<protein>
    <recommendedName>
        <fullName evidence="9">Transport permease protein</fullName>
    </recommendedName>
</protein>
<dbReference type="PROSITE" id="PS51012">
    <property type="entry name" value="ABC_TM2"/>
    <property type="match status" value="1"/>
</dbReference>
<evidence type="ECO:0000313" key="12">
    <source>
        <dbReference type="Proteomes" id="UP000323166"/>
    </source>
</evidence>
<comment type="subcellular location">
    <subcellularLocation>
        <location evidence="1">Cell inner membrane</location>
        <topology evidence="1">Multi-pass membrane protein</topology>
    </subcellularLocation>
    <subcellularLocation>
        <location evidence="9">Cell membrane</location>
        <topology evidence="9">Multi-pass membrane protein</topology>
    </subcellularLocation>
</comment>
<dbReference type="AlphaFoldDB" id="A0A5S4ZVT1"/>
<evidence type="ECO:0000256" key="8">
    <source>
        <dbReference type="ARBA" id="ARBA00023136"/>
    </source>
</evidence>
<comment type="caution">
    <text evidence="11">The sequence shown here is derived from an EMBL/GenBank/DDBJ whole genome shotgun (WGS) entry which is preliminary data.</text>
</comment>
<feature type="transmembrane region" description="Helical" evidence="9">
    <location>
        <begin position="34"/>
        <end position="56"/>
    </location>
</feature>
<evidence type="ECO:0000256" key="2">
    <source>
        <dbReference type="ARBA" id="ARBA00007783"/>
    </source>
</evidence>
<comment type="caution">
    <text evidence="9">Lacks conserved residue(s) required for the propagation of feature annotation.</text>
</comment>
<dbReference type="PANTHER" id="PTHR30413:SF8">
    <property type="entry name" value="TRANSPORT PERMEASE PROTEIN"/>
    <property type="match status" value="1"/>
</dbReference>
<evidence type="ECO:0000313" key="11">
    <source>
        <dbReference type="EMBL" id="TYO96885.1"/>
    </source>
</evidence>
<organism evidence="11 12">
    <name type="scientific">Desulfallas thermosapovorans DSM 6562</name>
    <dbReference type="NCBI Taxonomy" id="1121431"/>
    <lineage>
        <taxon>Bacteria</taxon>
        <taxon>Bacillati</taxon>
        <taxon>Bacillota</taxon>
        <taxon>Clostridia</taxon>
        <taxon>Eubacteriales</taxon>
        <taxon>Desulfallaceae</taxon>
        <taxon>Desulfallas</taxon>
    </lineage>
</organism>
<evidence type="ECO:0000259" key="10">
    <source>
        <dbReference type="PROSITE" id="PS51012"/>
    </source>
</evidence>
<dbReference type="InterPro" id="IPR013525">
    <property type="entry name" value="ABC2_TM"/>
</dbReference>
<evidence type="ECO:0000256" key="1">
    <source>
        <dbReference type="ARBA" id="ARBA00004429"/>
    </source>
</evidence>
<keyword evidence="8 9" id="KW-0472">Membrane</keyword>
<dbReference type="EMBL" id="VNHM01000003">
    <property type="protein sequence ID" value="TYO96885.1"/>
    <property type="molecule type" value="Genomic_DNA"/>
</dbReference>
<evidence type="ECO:0000256" key="7">
    <source>
        <dbReference type="ARBA" id="ARBA00022989"/>
    </source>
</evidence>
<dbReference type="Proteomes" id="UP000323166">
    <property type="component" value="Unassembled WGS sequence"/>
</dbReference>
<comment type="similarity">
    <text evidence="2 9">Belongs to the ABC-2 integral membrane protein family.</text>
</comment>
<evidence type="ECO:0000256" key="9">
    <source>
        <dbReference type="RuleBase" id="RU361157"/>
    </source>
</evidence>
<keyword evidence="5" id="KW-0997">Cell inner membrane</keyword>
<keyword evidence="12" id="KW-1185">Reference proteome</keyword>
<evidence type="ECO:0000256" key="5">
    <source>
        <dbReference type="ARBA" id="ARBA00022519"/>
    </source>
</evidence>
<feature type="transmembrane region" description="Helical" evidence="9">
    <location>
        <begin position="226"/>
        <end position="247"/>
    </location>
</feature>
<evidence type="ECO:0000256" key="3">
    <source>
        <dbReference type="ARBA" id="ARBA00022448"/>
    </source>
</evidence>
<dbReference type="InterPro" id="IPR047817">
    <property type="entry name" value="ABC2_TM_bact-type"/>
</dbReference>